<feature type="region of interest" description="Disordered" evidence="1">
    <location>
        <begin position="95"/>
        <end position="114"/>
    </location>
</feature>
<protein>
    <submittedName>
        <fullName evidence="2">Uncharacterized protein</fullName>
    </submittedName>
</protein>
<name>A0A9Q0S6E3_9DIPT</name>
<evidence type="ECO:0000313" key="3">
    <source>
        <dbReference type="Proteomes" id="UP001151699"/>
    </source>
</evidence>
<keyword evidence="3" id="KW-1185">Reference proteome</keyword>
<proteinExistence type="predicted"/>
<evidence type="ECO:0000313" key="2">
    <source>
        <dbReference type="EMBL" id="KAJ6645773.1"/>
    </source>
</evidence>
<sequence>MNPGNKLSSSSQKEKKEINIDFNKEPDLRSFVNRKLLGLSTYTTLAFVNQMEIILNDLPEELAYLFMVNEIFNCSADDLLDFCDSVQEVVDTHNKGNVDDEGIERDSDDVEDYKSRHTKDLDHILDD</sequence>
<gene>
    <name evidence="2" type="ORF">Bhyg_00982</name>
</gene>
<dbReference type="Proteomes" id="UP001151699">
    <property type="component" value="Chromosome A"/>
</dbReference>
<comment type="caution">
    <text evidence="2">The sequence shown here is derived from an EMBL/GenBank/DDBJ whole genome shotgun (WGS) entry which is preliminary data.</text>
</comment>
<dbReference type="AlphaFoldDB" id="A0A9Q0S6E3"/>
<reference evidence="2" key="1">
    <citation type="submission" date="2022-07" db="EMBL/GenBank/DDBJ databases">
        <authorList>
            <person name="Trinca V."/>
            <person name="Uliana J.V.C."/>
            <person name="Torres T.T."/>
            <person name="Ward R.J."/>
            <person name="Monesi N."/>
        </authorList>
    </citation>
    <scope>NUCLEOTIDE SEQUENCE</scope>
    <source>
        <strain evidence="2">HSMRA1968</strain>
        <tissue evidence="2">Whole embryos</tissue>
    </source>
</reference>
<accession>A0A9Q0S6E3</accession>
<organism evidence="2 3">
    <name type="scientific">Pseudolycoriella hygida</name>
    <dbReference type="NCBI Taxonomy" id="35572"/>
    <lineage>
        <taxon>Eukaryota</taxon>
        <taxon>Metazoa</taxon>
        <taxon>Ecdysozoa</taxon>
        <taxon>Arthropoda</taxon>
        <taxon>Hexapoda</taxon>
        <taxon>Insecta</taxon>
        <taxon>Pterygota</taxon>
        <taxon>Neoptera</taxon>
        <taxon>Endopterygota</taxon>
        <taxon>Diptera</taxon>
        <taxon>Nematocera</taxon>
        <taxon>Sciaroidea</taxon>
        <taxon>Sciaridae</taxon>
        <taxon>Pseudolycoriella</taxon>
    </lineage>
</organism>
<feature type="compositionally biased region" description="Acidic residues" evidence="1">
    <location>
        <begin position="99"/>
        <end position="111"/>
    </location>
</feature>
<dbReference type="EMBL" id="WJQU01000001">
    <property type="protein sequence ID" value="KAJ6645773.1"/>
    <property type="molecule type" value="Genomic_DNA"/>
</dbReference>
<evidence type="ECO:0000256" key="1">
    <source>
        <dbReference type="SAM" id="MobiDB-lite"/>
    </source>
</evidence>